<gene>
    <name evidence="1" type="ORF">HINF_LOCUS48050</name>
    <name evidence="2" type="ORF">HINF_LOCUS7784</name>
</gene>
<accession>A0AA86QKM0</accession>
<dbReference type="Proteomes" id="UP001642409">
    <property type="component" value="Unassembled WGS sequence"/>
</dbReference>
<evidence type="ECO:0000313" key="1">
    <source>
        <dbReference type="EMBL" id="CAI9960405.1"/>
    </source>
</evidence>
<organism evidence="1">
    <name type="scientific">Hexamita inflata</name>
    <dbReference type="NCBI Taxonomy" id="28002"/>
    <lineage>
        <taxon>Eukaryota</taxon>
        <taxon>Metamonada</taxon>
        <taxon>Diplomonadida</taxon>
        <taxon>Hexamitidae</taxon>
        <taxon>Hexamitinae</taxon>
        <taxon>Hexamita</taxon>
    </lineage>
</organism>
<proteinExistence type="predicted"/>
<evidence type="ECO:0000313" key="2">
    <source>
        <dbReference type="EMBL" id="CAL5983775.1"/>
    </source>
</evidence>
<evidence type="ECO:0000313" key="3">
    <source>
        <dbReference type="Proteomes" id="UP001642409"/>
    </source>
</evidence>
<reference evidence="1" key="1">
    <citation type="submission" date="2023-06" db="EMBL/GenBank/DDBJ databases">
        <authorList>
            <person name="Kurt Z."/>
        </authorList>
    </citation>
    <scope>NUCLEOTIDE SEQUENCE</scope>
</reference>
<dbReference type="AlphaFoldDB" id="A0AA86QKM0"/>
<keyword evidence="3" id="KW-1185">Reference proteome</keyword>
<reference evidence="2 3" key="2">
    <citation type="submission" date="2024-07" db="EMBL/GenBank/DDBJ databases">
        <authorList>
            <person name="Akdeniz Z."/>
        </authorList>
    </citation>
    <scope>NUCLEOTIDE SEQUENCE [LARGE SCALE GENOMIC DNA]</scope>
</reference>
<sequence>MLNHPFFNESQNAQLFELIKYKLINPIICPNKISEDNLQIYRCMHKLRCNDDTNNISNTKIQLSLQNMLKNSVNFNYELNLNATSLIFLIQLQQSPTLHLKYECHQTEEIFDRKEML</sequence>
<dbReference type="EMBL" id="CAXDID020000016">
    <property type="protein sequence ID" value="CAL5983775.1"/>
    <property type="molecule type" value="Genomic_DNA"/>
</dbReference>
<comment type="caution">
    <text evidence="1">The sequence shown here is derived from an EMBL/GenBank/DDBJ whole genome shotgun (WGS) entry which is preliminary data.</text>
</comment>
<protein>
    <submittedName>
        <fullName evidence="2">Hypothetical_protein</fullName>
    </submittedName>
</protein>
<name>A0AA86QKM0_9EUKA</name>
<dbReference type="EMBL" id="CATOUU010000931">
    <property type="protein sequence ID" value="CAI9960405.1"/>
    <property type="molecule type" value="Genomic_DNA"/>
</dbReference>